<dbReference type="RefSeq" id="WP_079179291.1">
    <property type="nucleotide sequence ID" value="NZ_CP108276.1"/>
</dbReference>
<dbReference type="Proteomes" id="UP000181909">
    <property type="component" value="Unassembled WGS sequence"/>
</dbReference>
<name>A0A1K1UL94_STRAR</name>
<dbReference type="EMBL" id="FPJO01000001">
    <property type="protein sequence ID" value="SFX13551.1"/>
    <property type="molecule type" value="Genomic_DNA"/>
</dbReference>
<dbReference type="SUPFAM" id="SSF47413">
    <property type="entry name" value="lambda repressor-like DNA-binding domains"/>
    <property type="match status" value="1"/>
</dbReference>
<dbReference type="PROSITE" id="PS50943">
    <property type="entry name" value="HTH_CROC1"/>
    <property type="match status" value="1"/>
</dbReference>
<evidence type="ECO:0000259" key="1">
    <source>
        <dbReference type="PROSITE" id="PS50943"/>
    </source>
</evidence>
<dbReference type="GO" id="GO:0003677">
    <property type="term" value="F:DNA binding"/>
    <property type="evidence" value="ECO:0007669"/>
    <property type="project" value="InterPro"/>
</dbReference>
<feature type="domain" description="HTH cro/C1-type" evidence="1">
    <location>
        <begin position="22"/>
        <end position="76"/>
    </location>
</feature>
<dbReference type="CDD" id="cd00093">
    <property type="entry name" value="HTH_XRE"/>
    <property type="match status" value="1"/>
</dbReference>
<protein>
    <submittedName>
        <fullName evidence="2">Helix-turn-helix</fullName>
    </submittedName>
</protein>
<evidence type="ECO:0000313" key="2">
    <source>
        <dbReference type="EMBL" id="SFX13551.1"/>
    </source>
</evidence>
<dbReference type="AlphaFoldDB" id="A0A1K1UL94"/>
<sequence>MHHQPMPPERVHARRRAIGDQIRAARLWANLSQEEVALRAGITLGPYNRIEQGHAAARIDTLIRVADAIGVPLADLVREE</sequence>
<gene>
    <name evidence="2" type="ORF">SAMN02787144_1001616</name>
</gene>
<accession>A0A1K1UL94</accession>
<evidence type="ECO:0000313" key="3">
    <source>
        <dbReference type="Proteomes" id="UP000181909"/>
    </source>
</evidence>
<dbReference type="SMART" id="SM00530">
    <property type="entry name" value="HTH_XRE"/>
    <property type="match status" value="1"/>
</dbReference>
<dbReference type="OrthoDB" id="3197212at2"/>
<dbReference type="InterPro" id="IPR001387">
    <property type="entry name" value="Cro/C1-type_HTH"/>
</dbReference>
<dbReference type="Gene3D" id="1.10.260.40">
    <property type="entry name" value="lambda repressor-like DNA-binding domains"/>
    <property type="match status" value="1"/>
</dbReference>
<organism evidence="2 3">
    <name type="scientific">Streptomyces atratus</name>
    <dbReference type="NCBI Taxonomy" id="1893"/>
    <lineage>
        <taxon>Bacteria</taxon>
        <taxon>Bacillati</taxon>
        <taxon>Actinomycetota</taxon>
        <taxon>Actinomycetes</taxon>
        <taxon>Kitasatosporales</taxon>
        <taxon>Streptomycetaceae</taxon>
        <taxon>Streptomyces</taxon>
    </lineage>
</organism>
<reference evidence="2 3" key="1">
    <citation type="submission" date="2016-11" db="EMBL/GenBank/DDBJ databases">
        <authorList>
            <person name="Jaros S."/>
            <person name="Januszkiewicz K."/>
            <person name="Wedrychowicz H."/>
        </authorList>
    </citation>
    <scope>NUCLEOTIDE SEQUENCE [LARGE SCALE GENOMIC DNA]</scope>
    <source>
        <strain evidence="2 3">OK807</strain>
    </source>
</reference>
<proteinExistence type="predicted"/>
<dbReference type="InterPro" id="IPR010982">
    <property type="entry name" value="Lambda_DNA-bd_dom_sf"/>
</dbReference>
<dbReference type="Pfam" id="PF01381">
    <property type="entry name" value="HTH_3"/>
    <property type="match status" value="1"/>
</dbReference>